<comment type="caution">
    <text evidence="4">The sequence shown here is derived from an EMBL/GenBank/DDBJ whole genome shotgun (WGS) entry which is preliminary data.</text>
</comment>
<keyword evidence="3" id="KW-0472">Membrane</keyword>
<name>A0ABT6H362_9BACI</name>
<comment type="subcellular location">
    <subcellularLocation>
        <location evidence="1">Cell surface</location>
    </subcellularLocation>
</comment>
<evidence type="ECO:0000313" key="5">
    <source>
        <dbReference type="Proteomes" id="UP001218246"/>
    </source>
</evidence>
<feature type="transmembrane region" description="Helical" evidence="3">
    <location>
        <begin position="20"/>
        <end position="44"/>
    </location>
</feature>
<gene>
    <name evidence="4" type="ORF">P6P90_07320</name>
</gene>
<keyword evidence="5" id="KW-1185">Reference proteome</keyword>
<sequence length="207" mass="23459">MKPFVKRISNERGVTLVELMATITIISIIGGSMYGLLSLGLRTYESINIEARLRDEADYVVTMIMNELYSSDYDDVRYDANQQSLQFFQRKSEMPILQNDDLHYVYTNNTIPSAQLFIADGEVVFEKMDAEGKVLKHVTFGTDTDIQLGADSQFNMLCTSKSTVFTYVQNKVEPVTMCSNGIVELQFIFKAANERIQPLNVKSEIGF</sequence>
<evidence type="ECO:0000256" key="2">
    <source>
        <dbReference type="ARBA" id="ARBA00023287"/>
    </source>
</evidence>
<keyword evidence="3" id="KW-1133">Transmembrane helix</keyword>
<evidence type="ECO:0000256" key="3">
    <source>
        <dbReference type="SAM" id="Phobius"/>
    </source>
</evidence>
<dbReference type="RefSeq" id="WP_124562831.1">
    <property type="nucleotide sequence ID" value="NZ_JARRRY010000009.1"/>
</dbReference>
<dbReference type="Pfam" id="PF07963">
    <property type="entry name" value="N_methyl"/>
    <property type="match status" value="1"/>
</dbReference>
<dbReference type="NCBIfam" id="TIGR02532">
    <property type="entry name" value="IV_pilin_GFxxxE"/>
    <property type="match status" value="1"/>
</dbReference>
<reference evidence="4 5" key="1">
    <citation type="submission" date="2023-04" db="EMBL/GenBank/DDBJ databases">
        <title>Ectobacillus antri isolated from activated sludge.</title>
        <authorList>
            <person name="Yan P."/>
            <person name="Liu X."/>
        </authorList>
    </citation>
    <scope>NUCLEOTIDE SEQUENCE [LARGE SCALE GENOMIC DNA]</scope>
    <source>
        <strain evidence="4 5">C18H</strain>
    </source>
</reference>
<dbReference type="InterPro" id="IPR012902">
    <property type="entry name" value="N_methyl_site"/>
</dbReference>
<keyword evidence="3" id="KW-0812">Transmembrane</keyword>
<evidence type="ECO:0000256" key="1">
    <source>
        <dbReference type="ARBA" id="ARBA00004241"/>
    </source>
</evidence>
<organism evidence="4 5">
    <name type="scientific">Ectobacillus antri</name>
    <dbReference type="NCBI Taxonomy" id="2486280"/>
    <lineage>
        <taxon>Bacteria</taxon>
        <taxon>Bacillati</taxon>
        <taxon>Bacillota</taxon>
        <taxon>Bacilli</taxon>
        <taxon>Bacillales</taxon>
        <taxon>Bacillaceae</taxon>
        <taxon>Ectobacillus</taxon>
    </lineage>
</organism>
<evidence type="ECO:0000313" key="4">
    <source>
        <dbReference type="EMBL" id="MDG5753782.1"/>
    </source>
</evidence>
<keyword evidence="2" id="KW-0178">Competence</keyword>
<dbReference type="Proteomes" id="UP001218246">
    <property type="component" value="Unassembled WGS sequence"/>
</dbReference>
<proteinExistence type="predicted"/>
<dbReference type="EMBL" id="JARULN010000004">
    <property type="protein sequence ID" value="MDG5753782.1"/>
    <property type="molecule type" value="Genomic_DNA"/>
</dbReference>
<protein>
    <submittedName>
        <fullName evidence="4">Prepilin-type N-terminal cleavage/methylation domain-containing protein</fullName>
    </submittedName>
</protein>
<accession>A0ABT6H362</accession>